<dbReference type="AlphaFoldDB" id="A0A9X0DJV8"/>
<dbReference type="Gene3D" id="3.30.420.10">
    <property type="entry name" value="Ribonuclease H-like superfamily/Ribonuclease H"/>
    <property type="match status" value="1"/>
</dbReference>
<gene>
    <name evidence="3" type="ORF">OCU04_005365</name>
</gene>
<feature type="compositionally biased region" description="Basic and acidic residues" evidence="1">
    <location>
        <begin position="237"/>
        <end position="249"/>
    </location>
</feature>
<dbReference type="InterPro" id="IPR012337">
    <property type="entry name" value="RNaseH-like_sf"/>
</dbReference>
<name>A0A9X0DJV8_9HELO</name>
<organism evidence="3 4">
    <name type="scientific">Sclerotinia nivalis</name>
    <dbReference type="NCBI Taxonomy" id="352851"/>
    <lineage>
        <taxon>Eukaryota</taxon>
        <taxon>Fungi</taxon>
        <taxon>Dikarya</taxon>
        <taxon>Ascomycota</taxon>
        <taxon>Pezizomycotina</taxon>
        <taxon>Leotiomycetes</taxon>
        <taxon>Helotiales</taxon>
        <taxon>Sclerotiniaceae</taxon>
        <taxon>Sclerotinia</taxon>
    </lineage>
</organism>
<evidence type="ECO:0000259" key="2">
    <source>
        <dbReference type="Pfam" id="PF16473"/>
    </source>
</evidence>
<dbReference type="InterPro" id="IPR033390">
    <property type="entry name" value="Rv2179c-like"/>
</dbReference>
<dbReference type="EMBL" id="JAPEIS010000005">
    <property type="protein sequence ID" value="KAJ8066286.1"/>
    <property type="molecule type" value="Genomic_DNA"/>
</dbReference>
<feature type="region of interest" description="Disordered" evidence="1">
    <location>
        <begin position="220"/>
        <end position="249"/>
    </location>
</feature>
<protein>
    <recommendedName>
        <fullName evidence="2">3'-5' exoribonuclease Rv2179c-like domain-containing protein</fullName>
    </recommendedName>
</protein>
<dbReference type="Pfam" id="PF16473">
    <property type="entry name" value="Rv2179c-like"/>
    <property type="match status" value="1"/>
</dbReference>
<reference evidence="3" key="1">
    <citation type="submission" date="2022-11" db="EMBL/GenBank/DDBJ databases">
        <title>Genome Resource of Sclerotinia nivalis Strain SnTB1, a Plant Pathogen Isolated from American Ginseng.</title>
        <authorList>
            <person name="Fan S."/>
        </authorList>
    </citation>
    <scope>NUCLEOTIDE SEQUENCE</scope>
    <source>
        <strain evidence="3">SnTB1</strain>
    </source>
</reference>
<keyword evidence="4" id="KW-1185">Reference proteome</keyword>
<dbReference type="Proteomes" id="UP001152300">
    <property type="component" value="Unassembled WGS sequence"/>
</dbReference>
<accession>A0A9X0DJV8</accession>
<proteinExistence type="predicted"/>
<feature type="domain" description="3'-5' exoribonuclease Rv2179c-like" evidence="2">
    <location>
        <begin position="8"/>
        <end position="202"/>
    </location>
</feature>
<sequence length="249" mass="28270">MSVKDVRTHIMLDLEIAAHPLEHNPAIIQIGAIHFDIETGENLKYFSMHINLESCIEFGLITDSDTLQWLEKNIPNTLSASQNSKVALDVALERFTTWLSSCHKSTKANINSKYPTAKYDPTDLQIMIWAFGSPQDCRWMESAYKACELKKPWMHYNDLCVRTYCETAFSITGRNIRRDVDKSFVGKKHNAIDDCKHQIIYVIKCRDALRGEQASAISPVAAAPLPAPDSSRKRPRTVLDDNRSRMGLE</sequence>
<dbReference type="OrthoDB" id="3469147at2759"/>
<evidence type="ECO:0000313" key="3">
    <source>
        <dbReference type="EMBL" id="KAJ8066286.1"/>
    </source>
</evidence>
<dbReference type="GO" id="GO:0003676">
    <property type="term" value="F:nucleic acid binding"/>
    <property type="evidence" value="ECO:0007669"/>
    <property type="project" value="InterPro"/>
</dbReference>
<comment type="caution">
    <text evidence="3">The sequence shown here is derived from an EMBL/GenBank/DDBJ whole genome shotgun (WGS) entry which is preliminary data.</text>
</comment>
<dbReference type="SUPFAM" id="SSF53098">
    <property type="entry name" value="Ribonuclease H-like"/>
    <property type="match status" value="1"/>
</dbReference>
<evidence type="ECO:0000256" key="1">
    <source>
        <dbReference type="SAM" id="MobiDB-lite"/>
    </source>
</evidence>
<dbReference type="InterPro" id="IPR036397">
    <property type="entry name" value="RNaseH_sf"/>
</dbReference>
<evidence type="ECO:0000313" key="4">
    <source>
        <dbReference type="Proteomes" id="UP001152300"/>
    </source>
</evidence>